<proteinExistence type="predicted"/>
<dbReference type="GO" id="GO:0003676">
    <property type="term" value="F:nucleic acid binding"/>
    <property type="evidence" value="ECO:0007669"/>
    <property type="project" value="InterPro"/>
</dbReference>
<feature type="compositionally biased region" description="Low complexity" evidence="1">
    <location>
        <begin position="392"/>
        <end position="403"/>
    </location>
</feature>
<evidence type="ECO:0000256" key="1">
    <source>
        <dbReference type="SAM" id="MobiDB-lite"/>
    </source>
</evidence>
<dbReference type="PANTHER" id="PTHR15577">
    <property type="entry name" value="ZINC FINGER CONTAINING PROTEIN"/>
    <property type="match status" value="1"/>
</dbReference>
<dbReference type="SUPFAM" id="SSF57667">
    <property type="entry name" value="beta-beta-alpha zinc fingers"/>
    <property type="match status" value="1"/>
</dbReference>
<feature type="compositionally biased region" description="Basic and acidic residues" evidence="1">
    <location>
        <begin position="660"/>
        <end position="684"/>
    </location>
</feature>
<feature type="compositionally biased region" description="Polar residues" evidence="1">
    <location>
        <begin position="38"/>
        <end position="67"/>
    </location>
</feature>
<dbReference type="InterPro" id="IPR055309">
    <property type="entry name" value="Znf318-like"/>
</dbReference>
<dbReference type="OrthoDB" id="10072641at2759"/>
<feature type="compositionally biased region" description="Basic and acidic residues" evidence="1">
    <location>
        <begin position="586"/>
        <end position="607"/>
    </location>
</feature>
<feature type="domain" description="U1-type" evidence="2">
    <location>
        <begin position="289"/>
        <end position="323"/>
    </location>
</feature>
<dbReference type="GO" id="GO:0005654">
    <property type="term" value="C:nucleoplasm"/>
    <property type="evidence" value="ECO:0007669"/>
    <property type="project" value="TreeGrafter"/>
</dbReference>
<feature type="domain" description="U1-type" evidence="2">
    <location>
        <begin position="217"/>
        <end position="251"/>
    </location>
</feature>
<feature type="region of interest" description="Disordered" evidence="1">
    <location>
        <begin position="246"/>
        <end position="272"/>
    </location>
</feature>
<dbReference type="Proteomes" id="UP001153636">
    <property type="component" value="Chromosome 3"/>
</dbReference>
<dbReference type="EMBL" id="OV651815">
    <property type="protein sequence ID" value="CAH1108822.1"/>
    <property type="molecule type" value="Genomic_DNA"/>
</dbReference>
<feature type="compositionally biased region" description="Basic residues" evidence="1">
    <location>
        <begin position="377"/>
        <end position="389"/>
    </location>
</feature>
<protein>
    <recommendedName>
        <fullName evidence="2">U1-type domain-containing protein</fullName>
    </recommendedName>
</protein>
<keyword evidence="4" id="KW-1185">Reference proteome</keyword>
<feature type="compositionally biased region" description="Basic and acidic residues" evidence="1">
    <location>
        <begin position="622"/>
        <end position="636"/>
    </location>
</feature>
<sequence>MYNNNSAHYTNTGYEAGGYSQYPAQTYSSNYGNYQGYTGYSNQPTQQPTATGQETYPSNNWAPTYRSNPDPKDAVAQEMQQQKAQLIQQREDYVKKASVLRYELDQLRMQKQDLVGNGQSPDMDLTNILKQNDKLQDEIQGKLKAIHNVIEMLSSIIKDNKSISDLEAELLTPEIPNPATTPISHQSHFDNNPYKNPPPVEPIKNSPEAYCYVHYDTGLHWCRMCDEFPDTAKDFLLHLQDKKHRETAKENDMDATPWHKLPTEPLMPSDEDAPKKRVPIKGLQFFISAPSWYCKLCDVWIGDLHCASQHLKSKMHHQNYENFVSQNPHWEMEWLKDREKSMTRKGPPDSSESDDAKKKRKRKEKQRSSSDMFSIKDKKKKKKSRRKRKQSSDSSSSSSSSSDSSDDENEDRSRSIRVAMRNMKQVQSIMDEDLTAKWSVLEKLVEEHKKKELKDKQEKEKKEEVDSKDDPLINQWMTISQPPPKEKMMLESLKDRMRQKQEIERTRMQELEKHRREREREDEERLERKKREEREAAEEEEQKRNLREHEEMDRTKDKERNQVRFRANTYRKRRSYSGSDEEDNKNEDRYYNKRDSHRRESERDGSYRNRHSRSRSRSPPRGADRKHERQENEKKKPPGPPSYKKLPFIGRMPLFKNKAKLQDEKDEVKELKKESYDQPRRTRFEPGNLPKAFMPKPDVVCFPKLSSIPPLNIPPPAPVVIERVPVPEAPKISIIEDKHLPKAPPPPKLNKKAEPQNLSDDEVLYGSQEVDTSMMGQYYQNYGNNYIHNNYHYQEEKMISPPPPPPHSHSMPLQPPPLPPDDDLALLGICADDMAAQSF</sequence>
<evidence type="ECO:0000313" key="3">
    <source>
        <dbReference type="EMBL" id="CAH1108822.1"/>
    </source>
</evidence>
<feature type="compositionally biased region" description="Polar residues" evidence="1">
    <location>
        <begin position="182"/>
        <end position="194"/>
    </location>
</feature>
<feature type="region of interest" description="Disordered" evidence="1">
    <location>
        <begin position="796"/>
        <end position="823"/>
    </location>
</feature>
<dbReference type="InterPro" id="IPR036236">
    <property type="entry name" value="Znf_C2H2_sf"/>
</dbReference>
<feature type="region of interest" description="Disordered" evidence="1">
    <location>
        <begin position="737"/>
        <end position="756"/>
    </location>
</feature>
<dbReference type="GO" id="GO:0045893">
    <property type="term" value="P:positive regulation of DNA-templated transcription"/>
    <property type="evidence" value="ECO:0007669"/>
    <property type="project" value="TreeGrafter"/>
</dbReference>
<feature type="compositionally biased region" description="Basic and acidic residues" evidence="1">
    <location>
        <begin position="447"/>
        <end position="471"/>
    </location>
</feature>
<feature type="region of interest" description="Disordered" evidence="1">
    <location>
        <begin position="447"/>
        <end position="690"/>
    </location>
</feature>
<evidence type="ECO:0000259" key="2">
    <source>
        <dbReference type="SMART" id="SM00451"/>
    </source>
</evidence>
<feature type="compositionally biased region" description="Pro residues" evidence="1">
    <location>
        <begin position="800"/>
        <end position="819"/>
    </location>
</feature>
<reference evidence="3" key="1">
    <citation type="submission" date="2022-01" db="EMBL/GenBank/DDBJ databases">
        <authorList>
            <person name="King R."/>
        </authorList>
    </citation>
    <scope>NUCLEOTIDE SEQUENCE</scope>
</reference>
<feature type="region of interest" description="Disordered" evidence="1">
    <location>
        <begin position="338"/>
        <end position="420"/>
    </location>
</feature>
<feature type="compositionally biased region" description="Basic and acidic residues" evidence="1">
    <location>
        <begin position="523"/>
        <end position="534"/>
    </location>
</feature>
<feature type="compositionally biased region" description="Basic residues" evidence="1">
    <location>
        <begin position="608"/>
        <end position="618"/>
    </location>
</feature>
<accession>A0A9P0CSU5</accession>
<organism evidence="3 4">
    <name type="scientific">Psylliodes chrysocephalus</name>
    <dbReference type="NCBI Taxonomy" id="3402493"/>
    <lineage>
        <taxon>Eukaryota</taxon>
        <taxon>Metazoa</taxon>
        <taxon>Ecdysozoa</taxon>
        <taxon>Arthropoda</taxon>
        <taxon>Hexapoda</taxon>
        <taxon>Insecta</taxon>
        <taxon>Pterygota</taxon>
        <taxon>Neoptera</taxon>
        <taxon>Endopterygota</taxon>
        <taxon>Coleoptera</taxon>
        <taxon>Polyphaga</taxon>
        <taxon>Cucujiformia</taxon>
        <taxon>Chrysomeloidea</taxon>
        <taxon>Chrysomelidae</taxon>
        <taxon>Galerucinae</taxon>
        <taxon>Alticini</taxon>
        <taxon>Psylliodes</taxon>
    </lineage>
</organism>
<name>A0A9P0CSU5_9CUCU</name>
<feature type="compositionally biased region" description="Basic and acidic residues" evidence="1">
    <location>
        <begin position="541"/>
        <end position="562"/>
    </location>
</feature>
<dbReference type="GO" id="GO:0008270">
    <property type="term" value="F:zinc ion binding"/>
    <property type="evidence" value="ECO:0007669"/>
    <property type="project" value="InterPro"/>
</dbReference>
<dbReference type="PANTHER" id="PTHR15577:SF2">
    <property type="entry name" value="ZINC FINGER PROTEIN 318"/>
    <property type="match status" value="1"/>
</dbReference>
<dbReference type="InterPro" id="IPR003604">
    <property type="entry name" value="Matrin/U1-like-C_Znf_C2H2"/>
</dbReference>
<dbReference type="AlphaFoldDB" id="A0A9P0CSU5"/>
<evidence type="ECO:0000313" key="4">
    <source>
        <dbReference type="Proteomes" id="UP001153636"/>
    </source>
</evidence>
<feature type="compositionally biased region" description="Basic and acidic residues" evidence="1">
    <location>
        <begin position="484"/>
        <end position="514"/>
    </location>
</feature>
<gene>
    <name evidence="3" type="ORF">PSYICH_LOCUS8448</name>
</gene>
<dbReference type="SMART" id="SM00451">
    <property type="entry name" value="ZnF_U1"/>
    <property type="match status" value="2"/>
</dbReference>
<feature type="region of interest" description="Disordered" evidence="1">
    <location>
        <begin position="182"/>
        <end position="201"/>
    </location>
</feature>
<dbReference type="GO" id="GO:0045892">
    <property type="term" value="P:negative regulation of DNA-templated transcription"/>
    <property type="evidence" value="ECO:0007669"/>
    <property type="project" value="TreeGrafter"/>
</dbReference>
<feature type="region of interest" description="Disordered" evidence="1">
    <location>
        <begin position="38"/>
        <end position="72"/>
    </location>
</feature>